<dbReference type="Proteomes" id="UP001216907">
    <property type="component" value="Unassembled WGS sequence"/>
</dbReference>
<sequence>METEPSEPVVPTAPPGAAAPPRRPVLERIVRIGVLVGLAMRIWEYSDLRSLYIDEAALLTNLVDVPVFDFGHILKQDQLAPPGFLVVERLLVRLPIPVEASGRLFPLLCGLASMLLIAPLARRYLDRLAVPIAVWMLALADHLIYYSAEIKPYTCDLIGAMATLLLAVPPGSAGPSRRRLAALAAWGVVAPWFSFPVVFVLAGVGLHLIVRAWRADGARGAARAVAVCGGWFISFLGCFFVSRAIVSKGDFLWTWWNFSFLPIPPRSWVDARFTIETVANVFINPGSVLTPFGFISTAILASALAFAGAFSLGRRWRGGLFVLLTPLLLHLAASALRQYPFHGRLILSLVPTYHLLLAEGMAAVGRASRPWATLVLALAFVGGQAGDIFWNQMVMPRSRSRPFDTHGDLKNDLLDDLDFRRKIKPKTPEAVPLGLHEPGRSSFSPPWEKVAGGRMRGSSSDADLLTAQGRTGFEVRGSGIGIPLIRPCGPPSTTRGEGRSATASTLVPSHPATAG</sequence>
<name>A0ABT6FA33_9BACT</name>
<keyword evidence="2" id="KW-1133">Transmembrane helix</keyword>
<feature type="compositionally biased region" description="Pro residues" evidence="1">
    <location>
        <begin position="11"/>
        <end position="20"/>
    </location>
</feature>
<keyword evidence="4" id="KW-1185">Reference proteome</keyword>
<dbReference type="EMBL" id="JARRAG010000002">
    <property type="protein sequence ID" value="MDG3004415.1"/>
    <property type="molecule type" value="Genomic_DNA"/>
</dbReference>
<feature type="region of interest" description="Disordered" evidence="1">
    <location>
        <begin position="429"/>
        <end position="461"/>
    </location>
</feature>
<feature type="transmembrane region" description="Helical" evidence="2">
    <location>
        <begin position="183"/>
        <end position="210"/>
    </location>
</feature>
<keyword evidence="2" id="KW-0472">Membrane</keyword>
<gene>
    <name evidence="3" type="ORF">PZE19_11575</name>
</gene>
<keyword evidence="2" id="KW-0812">Transmembrane</keyword>
<evidence type="ECO:0000313" key="3">
    <source>
        <dbReference type="EMBL" id="MDG3004415.1"/>
    </source>
</evidence>
<comment type="caution">
    <text evidence="3">The sequence shown here is derived from an EMBL/GenBank/DDBJ whole genome shotgun (WGS) entry which is preliminary data.</text>
</comment>
<feature type="transmembrane region" description="Helical" evidence="2">
    <location>
        <begin position="320"/>
        <end position="339"/>
    </location>
</feature>
<feature type="region of interest" description="Disordered" evidence="1">
    <location>
        <begin position="484"/>
        <end position="515"/>
    </location>
</feature>
<feature type="region of interest" description="Disordered" evidence="1">
    <location>
        <begin position="1"/>
        <end position="20"/>
    </location>
</feature>
<accession>A0ABT6FA33</accession>
<evidence type="ECO:0000256" key="2">
    <source>
        <dbReference type="SAM" id="Phobius"/>
    </source>
</evidence>
<organism evidence="3 4">
    <name type="scientific">Paludisphaera mucosa</name>
    <dbReference type="NCBI Taxonomy" id="3030827"/>
    <lineage>
        <taxon>Bacteria</taxon>
        <taxon>Pseudomonadati</taxon>
        <taxon>Planctomycetota</taxon>
        <taxon>Planctomycetia</taxon>
        <taxon>Isosphaerales</taxon>
        <taxon>Isosphaeraceae</taxon>
        <taxon>Paludisphaera</taxon>
    </lineage>
</organism>
<dbReference type="RefSeq" id="WP_277860773.1">
    <property type="nucleotide sequence ID" value="NZ_JARRAG010000002.1"/>
</dbReference>
<evidence type="ECO:0000256" key="1">
    <source>
        <dbReference type="SAM" id="MobiDB-lite"/>
    </source>
</evidence>
<evidence type="ECO:0000313" key="4">
    <source>
        <dbReference type="Proteomes" id="UP001216907"/>
    </source>
</evidence>
<evidence type="ECO:0008006" key="5">
    <source>
        <dbReference type="Google" id="ProtNLM"/>
    </source>
</evidence>
<protein>
    <recommendedName>
        <fullName evidence="5">Glycosyltransferase RgtA/B/C/D-like domain-containing protein</fullName>
    </recommendedName>
</protein>
<proteinExistence type="predicted"/>
<feature type="compositionally biased region" description="Polar residues" evidence="1">
    <location>
        <begin position="491"/>
        <end position="507"/>
    </location>
</feature>
<feature type="transmembrane region" description="Helical" evidence="2">
    <location>
        <begin position="222"/>
        <end position="246"/>
    </location>
</feature>
<feature type="transmembrane region" description="Helical" evidence="2">
    <location>
        <begin position="292"/>
        <end position="313"/>
    </location>
</feature>
<reference evidence="3 4" key="1">
    <citation type="submission" date="2023-03" db="EMBL/GenBank/DDBJ databases">
        <title>Paludisphaera mucosa sp. nov. a novel planctomycete from northern fen.</title>
        <authorList>
            <person name="Ivanova A."/>
        </authorList>
    </citation>
    <scope>NUCLEOTIDE SEQUENCE [LARGE SCALE GENOMIC DNA]</scope>
    <source>
        <strain evidence="3 4">Pla2</strain>
    </source>
</reference>